<dbReference type="PANTHER" id="PTHR15191:SF7">
    <property type="entry name" value="PTTG1-INTERACTING PROTEIN B"/>
    <property type="match status" value="1"/>
</dbReference>
<reference evidence="3" key="2">
    <citation type="submission" date="2020-02" db="EMBL/GenBank/DDBJ databases">
        <title>Esox lucius (northern pike) genome, fEsoLuc1, primary haplotype.</title>
        <authorList>
            <person name="Myers G."/>
            <person name="Karagic N."/>
            <person name="Meyer A."/>
            <person name="Pippel M."/>
            <person name="Reichard M."/>
            <person name="Winkler S."/>
            <person name="Tracey A."/>
            <person name="Sims Y."/>
            <person name="Howe K."/>
            <person name="Rhie A."/>
            <person name="Formenti G."/>
            <person name="Durbin R."/>
            <person name="Fedrigo O."/>
            <person name="Jarvis E.D."/>
        </authorList>
    </citation>
    <scope>NUCLEOTIDE SEQUENCE [LARGE SCALE GENOMIC DNA]</scope>
</reference>
<proteinExistence type="predicted"/>
<gene>
    <name evidence="3" type="primary">PTTG1IP</name>
</gene>
<protein>
    <submittedName>
        <fullName evidence="3">Uncharacterized protein</fullName>
    </submittedName>
</protein>
<dbReference type="InParanoid" id="A0A3P8Y1I3"/>
<keyword evidence="1" id="KW-0472">Membrane</keyword>
<keyword evidence="1" id="KW-1133">Transmembrane helix</keyword>
<dbReference type="InterPro" id="IPR052304">
    <property type="entry name" value="PTTG1IP"/>
</dbReference>
<name>A0A3P8Y1I3_ESOLU</name>
<keyword evidence="1" id="KW-0812">Transmembrane</keyword>
<dbReference type="Proteomes" id="UP000265140">
    <property type="component" value="Chromosome 20"/>
</dbReference>
<dbReference type="GeneTree" id="ENSGT00390000004977"/>
<dbReference type="GO" id="GO:0006606">
    <property type="term" value="P:protein import into nucleus"/>
    <property type="evidence" value="ECO:0007669"/>
    <property type="project" value="TreeGrafter"/>
</dbReference>
<feature type="chain" id="PRO_5018164687" evidence="2">
    <location>
        <begin position="25"/>
        <end position="171"/>
    </location>
</feature>
<accession>A0A3P8Y1I3</accession>
<reference evidence="3" key="3">
    <citation type="submission" date="2025-08" db="UniProtKB">
        <authorList>
            <consortium name="Ensembl"/>
        </authorList>
    </citation>
    <scope>IDENTIFICATION</scope>
</reference>
<dbReference type="OMA" id="CVEYPVR"/>
<evidence type="ECO:0000256" key="2">
    <source>
        <dbReference type="SAM" id="SignalP"/>
    </source>
</evidence>
<evidence type="ECO:0000256" key="1">
    <source>
        <dbReference type="SAM" id="Phobius"/>
    </source>
</evidence>
<reference evidence="4" key="1">
    <citation type="journal article" date="2014" name="PLoS ONE">
        <title>The genome and linkage map of the northern pike (Esox lucius): conserved synteny revealed between the salmonid sister group and the Neoteleostei.</title>
        <authorList>
            <person name="Rondeau E.B."/>
            <person name="Minkley D.R."/>
            <person name="Leong J.S."/>
            <person name="Messmer A.M."/>
            <person name="Jantzen J.R."/>
            <person name="von Schalburg K.R."/>
            <person name="Lemon C."/>
            <person name="Bird N.H."/>
            <person name="Koop B.F."/>
        </authorList>
    </citation>
    <scope>NUCLEOTIDE SEQUENCE</scope>
</reference>
<dbReference type="PANTHER" id="PTHR15191">
    <property type="entry name" value="PROTEIN CBG20567"/>
    <property type="match status" value="1"/>
</dbReference>
<reference evidence="3" key="4">
    <citation type="submission" date="2025-09" db="UniProtKB">
        <authorList>
            <consortium name="Ensembl"/>
        </authorList>
    </citation>
    <scope>IDENTIFICATION</scope>
</reference>
<evidence type="ECO:0000313" key="3">
    <source>
        <dbReference type="Ensembl" id="ENSELUP00000010526.1"/>
    </source>
</evidence>
<keyword evidence="2" id="KW-0732">Signal</keyword>
<sequence>MSGFIRSLPFLLVFVVYFWTTVSGQASGTVKNCASKSNTSCEECLSNVTCLWCRSTQQCLDYPVRTILPPRSLCPLPEARWGLCWVNFQALIITLSLIAGVIIIAVMVCCFRCCRSKKTVDTTADAAMERQADARKVRQEERRTEMRLRHDEIRSKYGLTKENPYARFEDN</sequence>
<dbReference type="GO" id="GO:0005737">
    <property type="term" value="C:cytoplasm"/>
    <property type="evidence" value="ECO:0007669"/>
    <property type="project" value="TreeGrafter"/>
</dbReference>
<dbReference type="GO" id="GO:0005634">
    <property type="term" value="C:nucleus"/>
    <property type="evidence" value="ECO:0007669"/>
    <property type="project" value="TreeGrafter"/>
</dbReference>
<dbReference type="FunCoup" id="A0A3P8Y1I3">
    <property type="interactions" value="401"/>
</dbReference>
<feature type="transmembrane region" description="Helical" evidence="1">
    <location>
        <begin position="88"/>
        <end position="111"/>
    </location>
</feature>
<keyword evidence="4" id="KW-1185">Reference proteome</keyword>
<dbReference type="Bgee" id="ENSELUG00000011005">
    <property type="expression patterns" value="Expressed in stomach and 14 other cell types or tissues"/>
</dbReference>
<organism evidence="3 4">
    <name type="scientific">Esox lucius</name>
    <name type="common">Northern pike</name>
    <dbReference type="NCBI Taxonomy" id="8010"/>
    <lineage>
        <taxon>Eukaryota</taxon>
        <taxon>Metazoa</taxon>
        <taxon>Chordata</taxon>
        <taxon>Craniata</taxon>
        <taxon>Vertebrata</taxon>
        <taxon>Euteleostomi</taxon>
        <taxon>Actinopterygii</taxon>
        <taxon>Neopterygii</taxon>
        <taxon>Teleostei</taxon>
        <taxon>Protacanthopterygii</taxon>
        <taxon>Esociformes</taxon>
        <taxon>Esocidae</taxon>
        <taxon>Esox</taxon>
    </lineage>
</organism>
<feature type="signal peptide" evidence="2">
    <location>
        <begin position="1"/>
        <end position="24"/>
    </location>
</feature>
<dbReference type="AlphaFoldDB" id="A0A3P8Y1I3"/>
<dbReference type="Ensembl" id="ENSELUT00000001996.3">
    <property type="protein sequence ID" value="ENSELUP00000010526.1"/>
    <property type="gene ID" value="ENSELUG00000011005.3"/>
</dbReference>
<evidence type="ECO:0000313" key="4">
    <source>
        <dbReference type="Proteomes" id="UP000265140"/>
    </source>
</evidence>